<reference evidence="4" key="1">
    <citation type="journal article" date="2019" name="Curr. Biol.">
        <title>Genome Sequence of Striga asiatica Provides Insight into the Evolution of Plant Parasitism.</title>
        <authorList>
            <person name="Yoshida S."/>
            <person name="Kim S."/>
            <person name="Wafula E.K."/>
            <person name="Tanskanen J."/>
            <person name="Kim Y.M."/>
            <person name="Honaas L."/>
            <person name="Yang Z."/>
            <person name="Spallek T."/>
            <person name="Conn C.E."/>
            <person name="Ichihashi Y."/>
            <person name="Cheong K."/>
            <person name="Cui S."/>
            <person name="Der J.P."/>
            <person name="Gundlach H."/>
            <person name="Jiao Y."/>
            <person name="Hori C."/>
            <person name="Ishida J.K."/>
            <person name="Kasahara H."/>
            <person name="Kiba T."/>
            <person name="Kim M.S."/>
            <person name="Koo N."/>
            <person name="Laohavisit A."/>
            <person name="Lee Y.H."/>
            <person name="Lumba S."/>
            <person name="McCourt P."/>
            <person name="Mortimer J.C."/>
            <person name="Mutuku J.M."/>
            <person name="Nomura T."/>
            <person name="Sasaki-Sekimoto Y."/>
            <person name="Seto Y."/>
            <person name="Wang Y."/>
            <person name="Wakatake T."/>
            <person name="Sakakibara H."/>
            <person name="Demura T."/>
            <person name="Yamaguchi S."/>
            <person name="Yoneyama K."/>
            <person name="Manabe R.I."/>
            <person name="Nelson D.C."/>
            <person name="Schulman A.H."/>
            <person name="Timko M.P."/>
            <person name="dePamphilis C.W."/>
            <person name="Choi D."/>
            <person name="Shirasu K."/>
        </authorList>
    </citation>
    <scope>NUCLEOTIDE SEQUENCE [LARGE SCALE GENOMIC DNA]</scope>
    <source>
        <strain evidence="4">cv. UVA1</strain>
    </source>
</reference>
<feature type="region of interest" description="Disordered" evidence="1">
    <location>
        <begin position="17"/>
        <end position="101"/>
    </location>
</feature>
<feature type="region of interest" description="Disordered" evidence="1">
    <location>
        <begin position="670"/>
        <end position="703"/>
    </location>
</feature>
<dbReference type="InterPro" id="IPR044681">
    <property type="entry name" value="PICBP-like"/>
</dbReference>
<evidence type="ECO:0000256" key="1">
    <source>
        <dbReference type="SAM" id="MobiDB-lite"/>
    </source>
</evidence>
<feature type="compositionally biased region" description="Polar residues" evidence="1">
    <location>
        <begin position="463"/>
        <end position="477"/>
    </location>
</feature>
<gene>
    <name evidence="3" type="ORF">STAS_01415</name>
</gene>
<sequence>MESCDSSPNNCMRATSTFDAKKGFSPQGGSECDEMASVTSSTCGSSINKPDDNGGLKHRTNKNRTSKSFNKVRTFRKRTKSRNVRQTPLTIPYENSSFDSSESLPHYLKATTCSQGKKTGNKSLQTISSSSSFRNVGFLMKKTSFKPRKGILNYSKFISEDVAVNRATYSSTIKGSNFSKRVESHSVGKEPEKVCRYHHCSLHGLCGGTRAPIARTKSFLYKRRKSMKMQKPMLKRIEPEHYMKKKNQDKNSVDSCEENRTNREKGPFGYENVMGLDIVEAACGEMSFPERSYEENLEIYRKYSSFEGEFCSRCSCHIRDEVTYSSLEKSNEKVSNFSEDSSAVDCASDESIKFCPETPIAFQESSKRSIIEISSFSSHSDDELESKAEHFPAGNLKCNNDKITRVNEPDQQEEGRKLQFSKQRHISMWHLIHQNMTGNLAAGPTDKPFESENSVDSEESSLGKGSTTPSGDSITDSENQEIEVRKMIAIKLVREAIEKILLPEVQDQTSDDQSVTSESTPRMAIIERDQTRAITEQNHEESDAFDKVDRAQESQINDKTSLGQVIKKSEKKAPKHWSNLKKWILLQKFIRELEKVRKFNHPKKPNLLPLTSEPESEKVNLRHQTAGGKKNAEEWMLDYALRQAVRQLEPTQKKKVSLLVKAFETVAPSSLNSDEPVSEKNRDKHNEGILVQKNSANQESEESEIIDITDKKKHVEMWHMIYQHVVSGIAEKIGTRLLDESEEDVIISTEDHGSREFTKSDALKLVKEAVDEILLPEIQDDDSSEKTEQLPTGKNWSKLKRVIMLKRSIEALKKARKVEPKPNDSLHETPPGEKGEKVELRREMMDERKKAEQWMLDYAVRHIVTKLTPDRKRRVSMLVEAFEAVVPLPEM</sequence>
<keyword evidence="4" id="KW-1185">Reference proteome</keyword>
<feature type="domain" description="Calmodulin-binding" evidence="2">
    <location>
        <begin position="772"/>
        <end position="887"/>
    </location>
</feature>
<feature type="compositionally biased region" description="Basic residues" evidence="1">
    <location>
        <begin position="56"/>
        <end position="65"/>
    </location>
</feature>
<feature type="region of interest" description="Disordered" evidence="1">
    <location>
        <begin position="816"/>
        <end position="839"/>
    </location>
</feature>
<dbReference type="AlphaFoldDB" id="A0A5A7NZB3"/>
<accession>A0A5A7NZB3</accession>
<dbReference type="OrthoDB" id="1096728at2759"/>
<feature type="domain" description="Calmodulin-binding" evidence="2">
    <location>
        <begin position="553"/>
        <end position="668"/>
    </location>
</feature>
<dbReference type="SMART" id="SM01054">
    <property type="entry name" value="CaM_binding"/>
    <property type="match status" value="2"/>
</dbReference>
<dbReference type="PANTHER" id="PTHR33923">
    <property type="entry name" value="CALMODULIN-BINDING PROTEIN-RELATED"/>
    <property type="match status" value="1"/>
</dbReference>
<dbReference type="EMBL" id="BKCP01000558">
    <property type="protein sequence ID" value="GER25813.1"/>
    <property type="molecule type" value="Genomic_DNA"/>
</dbReference>
<evidence type="ECO:0000313" key="4">
    <source>
        <dbReference type="Proteomes" id="UP000325081"/>
    </source>
</evidence>
<feature type="compositionally biased region" description="Polar residues" evidence="1">
    <location>
        <begin position="37"/>
        <end position="48"/>
    </location>
</feature>
<dbReference type="Proteomes" id="UP000325081">
    <property type="component" value="Unassembled WGS sequence"/>
</dbReference>
<evidence type="ECO:0000259" key="2">
    <source>
        <dbReference type="SMART" id="SM01054"/>
    </source>
</evidence>
<feature type="region of interest" description="Disordered" evidence="1">
    <location>
        <begin position="242"/>
        <end position="264"/>
    </location>
</feature>
<name>A0A5A7NZB3_STRAF</name>
<protein>
    <submittedName>
        <fullName evidence="3">Calmodulin binding</fullName>
    </submittedName>
</protein>
<proteinExistence type="predicted"/>
<feature type="compositionally biased region" description="Basic and acidic residues" evidence="1">
    <location>
        <begin position="677"/>
        <end position="687"/>
    </location>
</feature>
<dbReference type="PANTHER" id="PTHR33923:SF3">
    <property type="entry name" value="CALMODULIN BINDING PROTEIN PICBP"/>
    <property type="match status" value="1"/>
</dbReference>
<feature type="region of interest" description="Disordered" evidence="1">
    <location>
        <begin position="438"/>
        <end position="479"/>
    </location>
</feature>
<dbReference type="InterPro" id="IPR012417">
    <property type="entry name" value="CaM-bd_dom_pln"/>
</dbReference>
<dbReference type="Pfam" id="PF07839">
    <property type="entry name" value="CaM_binding"/>
    <property type="match status" value="2"/>
</dbReference>
<comment type="caution">
    <text evidence="3">The sequence shown here is derived from an EMBL/GenBank/DDBJ whole genome shotgun (WGS) entry which is preliminary data.</text>
</comment>
<feature type="compositionally biased region" description="Basic residues" evidence="1">
    <location>
        <begin position="73"/>
        <end position="83"/>
    </location>
</feature>
<dbReference type="GO" id="GO:0005516">
    <property type="term" value="F:calmodulin binding"/>
    <property type="evidence" value="ECO:0007669"/>
    <property type="project" value="InterPro"/>
</dbReference>
<evidence type="ECO:0000313" key="3">
    <source>
        <dbReference type="EMBL" id="GER25813.1"/>
    </source>
</evidence>
<feature type="compositionally biased region" description="Polar residues" evidence="1">
    <location>
        <begin position="84"/>
        <end position="101"/>
    </location>
</feature>
<organism evidence="3 4">
    <name type="scientific">Striga asiatica</name>
    <name type="common">Asiatic witchweed</name>
    <name type="synonym">Buchnera asiatica</name>
    <dbReference type="NCBI Taxonomy" id="4170"/>
    <lineage>
        <taxon>Eukaryota</taxon>
        <taxon>Viridiplantae</taxon>
        <taxon>Streptophyta</taxon>
        <taxon>Embryophyta</taxon>
        <taxon>Tracheophyta</taxon>
        <taxon>Spermatophyta</taxon>
        <taxon>Magnoliopsida</taxon>
        <taxon>eudicotyledons</taxon>
        <taxon>Gunneridae</taxon>
        <taxon>Pentapetalae</taxon>
        <taxon>asterids</taxon>
        <taxon>lamiids</taxon>
        <taxon>Lamiales</taxon>
        <taxon>Orobanchaceae</taxon>
        <taxon>Buchnereae</taxon>
        <taxon>Striga</taxon>
    </lineage>
</organism>